<feature type="domain" description="GUN4-like" evidence="1">
    <location>
        <begin position="2"/>
        <end position="127"/>
    </location>
</feature>
<dbReference type="Proteomes" id="UP000615026">
    <property type="component" value="Unassembled WGS sequence"/>
</dbReference>
<accession>A0A929A0X4</accession>
<dbReference type="Pfam" id="PF05419">
    <property type="entry name" value="GUN4"/>
    <property type="match status" value="1"/>
</dbReference>
<name>A0A929A0X4_LEPEC</name>
<proteinExistence type="predicted"/>
<dbReference type="SUPFAM" id="SSF140869">
    <property type="entry name" value="GUN4-like"/>
    <property type="match status" value="1"/>
</dbReference>
<sequence>MEQHNWKKADILTSEIIYASGVAGGPKGVVDEQVSCLDLDRIDSLWSKYSEVNGKAQYGLQVQKDIYLDEGNYLDGNYNPIEFARFAKRLGWIAEESERFITFKSYNNLEWAPDSHWSEDNVGHLPARAVYSYFYYGSHGGTLMLNPWVAGIGVRLEGIRLEDRCGYLFFSYGTSFGA</sequence>
<dbReference type="Gene3D" id="1.10.10.1770">
    <property type="entry name" value="Gun4-like"/>
    <property type="match status" value="1"/>
</dbReference>
<evidence type="ECO:0000313" key="3">
    <source>
        <dbReference type="Proteomes" id="UP000615026"/>
    </source>
</evidence>
<keyword evidence="3" id="KW-1185">Reference proteome</keyword>
<dbReference type="EMBL" id="JADEXP010000651">
    <property type="protein sequence ID" value="MBE9071022.1"/>
    <property type="molecule type" value="Genomic_DNA"/>
</dbReference>
<evidence type="ECO:0000259" key="1">
    <source>
        <dbReference type="Pfam" id="PF05419"/>
    </source>
</evidence>
<organism evidence="2 3">
    <name type="scientific">Leptolyngbya cf. ectocarpi LEGE 11479</name>
    <dbReference type="NCBI Taxonomy" id="1828722"/>
    <lineage>
        <taxon>Bacteria</taxon>
        <taxon>Bacillati</taxon>
        <taxon>Cyanobacteriota</taxon>
        <taxon>Cyanophyceae</taxon>
        <taxon>Leptolyngbyales</taxon>
        <taxon>Leptolyngbyaceae</taxon>
        <taxon>Leptolyngbya group</taxon>
        <taxon>Leptolyngbya</taxon>
    </lineage>
</organism>
<evidence type="ECO:0000313" key="2">
    <source>
        <dbReference type="EMBL" id="MBE9071022.1"/>
    </source>
</evidence>
<comment type="caution">
    <text evidence="2">The sequence shown here is derived from an EMBL/GenBank/DDBJ whole genome shotgun (WGS) entry which is preliminary data.</text>
</comment>
<protein>
    <submittedName>
        <fullName evidence="2">GUN4 domain-containing protein</fullName>
    </submittedName>
</protein>
<dbReference type="Gene3D" id="1.25.40.620">
    <property type="match status" value="1"/>
</dbReference>
<dbReference type="InterPro" id="IPR037215">
    <property type="entry name" value="GUN4-like_sf"/>
</dbReference>
<gene>
    <name evidence="2" type="ORF">IQ260_30765</name>
</gene>
<dbReference type="InterPro" id="IPR008629">
    <property type="entry name" value="GUN4-like"/>
</dbReference>
<dbReference type="AlphaFoldDB" id="A0A929A0X4"/>
<reference evidence="2" key="1">
    <citation type="submission" date="2020-10" db="EMBL/GenBank/DDBJ databases">
        <authorList>
            <person name="Castelo-Branco R."/>
            <person name="Eusebio N."/>
            <person name="Adriana R."/>
            <person name="Vieira A."/>
            <person name="Brugerolle De Fraissinette N."/>
            <person name="Rezende De Castro R."/>
            <person name="Schneider M.P."/>
            <person name="Vasconcelos V."/>
            <person name="Leao P.N."/>
        </authorList>
    </citation>
    <scope>NUCLEOTIDE SEQUENCE</scope>
    <source>
        <strain evidence="2">LEGE 11479</strain>
    </source>
</reference>